<evidence type="ECO:0000313" key="2">
    <source>
        <dbReference type="Proteomes" id="UP000093898"/>
    </source>
</evidence>
<gene>
    <name evidence="1" type="ORF">A5630_25430</name>
</gene>
<proteinExistence type="predicted"/>
<name>A0A1A3GY48_MYCMU</name>
<organism evidence="1 2">
    <name type="scientific">Mycolicibacterium mucogenicum</name>
    <name type="common">Mycobacterium mucogenicum</name>
    <dbReference type="NCBI Taxonomy" id="56689"/>
    <lineage>
        <taxon>Bacteria</taxon>
        <taxon>Bacillati</taxon>
        <taxon>Actinomycetota</taxon>
        <taxon>Actinomycetes</taxon>
        <taxon>Mycobacteriales</taxon>
        <taxon>Mycobacteriaceae</taxon>
        <taxon>Mycolicibacterium</taxon>
    </lineage>
</organism>
<dbReference type="RefSeq" id="WP_064982482.1">
    <property type="nucleotide sequence ID" value="NZ_LZLC01000160.1"/>
</dbReference>
<evidence type="ECO:0000313" key="1">
    <source>
        <dbReference type="EMBL" id="OBJ40296.1"/>
    </source>
</evidence>
<accession>A0A1A3GY48</accession>
<protein>
    <submittedName>
        <fullName evidence="1">Uncharacterized protein</fullName>
    </submittedName>
</protein>
<sequence length="120" mass="12974">MLHVAPLSHLLVEHNRWVYAATVKVLNATVAVVYRSGWLRDSSAKMAPILGFLGEREATVLGGFIEDTVELIHNSAKVSIYEVQDAAPAPGTPEFTSVEGALGWVRDWVRTGSMGIEVAA</sequence>
<dbReference type="AlphaFoldDB" id="A0A1A3GY48"/>
<dbReference type="Proteomes" id="UP000093898">
    <property type="component" value="Unassembled WGS sequence"/>
</dbReference>
<reference evidence="1 2" key="1">
    <citation type="submission" date="2016-06" db="EMBL/GenBank/DDBJ databases">
        <authorList>
            <person name="Kjaerup R.B."/>
            <person name="Dalgaard T.S."/>
            <person name="Juul-Madsen H.R."/>
        </authorList>
    </citation>
    <scope>NUCLEOTIDE SEQUENCE [LARGE SCALE GENOMIC DNA]</scope>
    <source>
        <strain evidence="1 2">1127319.6</strain>
    </source>
</reference>
<dbReference type="EMBL" id="LZLC01000160">
    <property type="protein sequence ID" value="OBJ40296.1"/>
    <property type="molecule type" value="Genomic_DNA"/>
</dbReference>
<comment type="caution">
    <text evidence="1">The sequence shown here is derived from an EMBL/GenBank/DDBJ whole genome shotgun (WGS) entry which is preliminary data.</text>
</comment>